<keyword evidence="5 8" id="KW-0227">DNA damage</keyword>
<comment type="miscellaneous">
    <text evidence="8">This enzyme catalyzes only one turnover and therefore is not strictly catalytic. According to one definition, an enzyme is a biocatalyst that acts repeatedly and over many reaction cycles.</text>
</comment>
<dbReference type="Proteomes" id="UP001589738">
    <property type="component" value="Unassembled WGS sequence"/>
</dbReference>
<name>A0ABV6KVB6_9BACI</name>
<evidence type="ECO:0000256" key="6">
    <source>
        <dbReference type="ARBA" id="ARBA00023204"/>
    </source>
</evidence>
<evidence type="ECO:0000256" key="7">
    <source>
        <dbReference type="ARBA" id="ARBA00049348"/>
    </source>
</evidence>
<comment type="catalytic activity">
    <reaction evidence="1 8">
        <text>a 4-O-methyl-thymidine in DNA + L-cysteinyl-[protein] = a thymidine in DNA + S-methyl-L-cysteinyl-[protein]</text>
        <dbReference type="Rhea" id="RHEA:53428"/>
        <dbReference type="Rhea" id="RHEA-COMP:10131"/>
        <dbReference type="Rhea" id="RHEA-COMP:10132"/>
        <dbReference type="Rhea" id="RHEA-COMP:13555"/>
        <dbReference type="Rhea" id="RHEA-COMP:13556"/>
        <dbReference type="ChEBI" id="CHEBI:29950"/>
        <dbReference type="ChEBI" id="CHEBI:82612"/>
        <dbReference type="ChEBI" id="CHEBI:137386"/>
        <dbReference type="ChEBI" id="CHEBI:137387"/>
        <dbReference type="EC" id="2.1.1.63"/>
    </reaction>
</comment>
<organism evidence="11 12">
    <name type="scientific">Robertmurraya beringensis</name>
    <dbReference type="NCBI Taxonomy" id="641660"/>
    <lineage>
        <taxon>Bacteria</taxon>
        <taxon>Bacillati</taxon>
        <taxon>Bacillota</taxon>
        <taxon>Bacilli</taxon>
        <taxon>Bacillales</taxon>
        <taxon>Bacillaceae</taxon>
        <taxon>Robertmurraya</taxon>
    </lineage>
</organism>
<dbReference type="Gene3D" id="1.10.10.10">
    <property type="entry name" value="Winged helix-like DNA-binding domain superfamily/Winged helix DNA-binding domain"/>
    <property type="match status" value="1"/>
</dbReference>
<keyword evidence="2 8" id="KW-0963">Cytoplasm</keyword>
<dbReference type="PANTHER" id="PTHR10815:SF5">
    <property type="entry name" value="METHYLATED-DNA--PROTEIN-CYSTEINE METHYLTRANSFERASE"/>
    <property type="match status" value="1"/>
</dbReference>
<comment type="catalytic activity">
    <reaction evidence="7 8">
        <text>a 6-O-methyl-2'-deoxyguanosine in DNA + L-cysteinyl-[protein] = S-methyl-L-cysteinyl-[protein] + a 2'-deoxyguanosine in DNA</text>
        <dbReference type="Rhea" id="RHEA:24000"/>
        <dbReference type="Rhea" id="RHEA-COMP:10131"/>
        <dbReference type="Rhea" id="RHEA-COMP:10132"/>
        <dbReference type="Rhea" id="RHEA-COMP:11367"/>
        <dbReference type="Rhea" id="RHEA-COMP:11368"/>
        <dbReference type="ChEBI" id="CHEBI:29950"/>
        <dbReference type="ChEBI" id="CHEBI:82612"/>
        <dbReference type="ChEBI" id="CHEBI:85445"/>
        <dbReference type="ChEBI" id="CHEBI:85448"/>
        <dbReference type="EC" id="2.1.1.63"/>
    </reaction>
</comment>
<dbReference type="InterPro" id="IPR008332">
    <property type="entry name" value="MethylG_MeTrfase_N"/>
</dbReference>
<dbReference type="HAMAP" id="MF_00772">
    <property type="entry name" value="OGT"/>
    <property type="match status" value="1"/>
</dbReference>
<dbReference type="Pfam" id="PF02870">
    <property type="entry name" value="Methyltransf_1N"/>
    <property type="match status" value="1"/>
</dbReference>
<feature type="domain" description="Methylated-DNA-[protein]-cysteine S-methyltransferase DNA binding" evidence="9">
    <location>
        <begin position="80"/>
        <end position="161"/>
    </location>
</feature>
<evidence type="ECO:0000256" key="8">
    <source>
        <dbReference type="HAMAP-Rule" id="MF_00772"/>
    </source>
</evidence>
<dbReference type="PANTHER" id="PTHR10815">
    <property type="entry name" value="METHYLATED-DNA--PROTEIN-CYSTEINE METHYLTRANSFERASE"/>
    <property type="match status" value="1"/>
</dbReference>
<dbReference type="InterPro" id="IPR001497">
    <property type="entry name" value="MethylDNA_cys_MeTrfase_AS"/>
</dbReference>
<comment type="similarity">
    <text evidence="8">Belongs to the MGMT family.</text>
</comment>
<evidence type="ECO:0000313" key="11">
    <source>
        <dbReference type="EMBL" id="MFC0477278.1"/>
    </source>
</evidence>
<dbReference type="Pfam" id="PF01035">
    <property type="entry name" value="DNA_binding_1"/>
    <property type="match status" value="1"/>
</dbReference>
<sequence>MNRLYGTVESELGTIYIVVKDGLVSAVHIGVEDFKRHERVHQPIFSLDNELVKEAVQQMKDYFSKRRQDFDLPLQLEGTEFQQSVWNVLHSIPFGTTYSYQEVAEKIGNSKAVRAIGQANKANRLPVIIPCHRVIGKNQKLTGYAGTRTDIKEKLLTLEGAGFKR</sequence>
<dbReference type="InterPro" id="IPR036388">
    <property type="entry name" value="WH-like_DNA-bd_sf"/>
</dbReference>
<reference evidence="11 12" key="1">
    <citation type="submission" date="2024-09" db="EMBL/GenBank/DDBJ databases">
        <authorList>
            <person name="Sun Q."/>
            <person name="Mori K."/>
        </authorList>
    </citation>
    <scope>NUCLEOTIDE SEQUENCE [LARGE SCALE GENOMIC DNA]</scope>
    <source>
        <strain evidence="11 12">CGMCC 1.9126</strain>
    </source>
</reference>
<dbReference type="NCBIfam" id="TIGR00589">
    <property type="entry name" value="ogt"/>
    <property type="match status" value="1"/>
</dbReference>
<evidence type="ECO:0000256" key="5">
    <source>
        <dbReference type="ARBA" id="ARBA00022763"/>
    </source>
</evidence>
<dbReference type="PROSITE" id="PS00374">
    <property type="entry name" value="MGMT"/>
    <property type="match status" value="1"/>
</dbReference>
<evidence type="ECO:0000256" key="3">
    <source>
        <dbReference type="ARBA" id="ARBA00022603"/>
    </source>
</evidence>
<feature type="domain" description="Methylguanine DNA methyltransferase ribonuclease-like" evidence="10">
    <location>
        <begin position="4"/>
        <end position="76"/>
    </location>
</feature>
<protein>
    <recommendedName>
        <fullName evidence="8">Methylated-DNA--protein-cysteine methyltransferase</fullName>
        <ecNumber evidence="8">2.1.1.63</ecNumber>
    </recommendedName>
    <alternativeName>
        <fullName evidence="8">6-O-methylguanine-DNA methyltransferase</fullName>
        <shortName evidence="8">MGMT</shortName>
    </alternativeName>
    <alternativeName>
        <fullName evidence="8">O-6-methylguanine-DNA-alkyltransferase</fullName>
    </alternativeName>
</protein>
<comment type="subcellular location">
    <subcellularLocation>
        <location evidence="8">Cytoplasm</location>
    </subcellularLocation>
</comment>
<gene>
    <name evidence="11" type="ORF">ACFFHF_18935</name>
</gene>
<dbReference type="InterPro" id="IPR023546">
    <property type="entry name" value="MGMT"/>
</dbReference>
<dbReference type="SUPFAM" id="SSF53155">
    <property type="entry name" value="Methylated DNA-protein cysteine methyltransferase domain"/>
    <property type="match status" value="1"/>
</dbReference>
<dbReference type="GO" id="GO:0003908">
    <property type="term" value="F:methylated-DNA-[protein]-cysteine S-methyltransferase activity"/>
    <property type="evidence" value="ECO:0007669"/>
    <property type="project" value="UniProtKB-EC"/>
</dbReference>
<keyword evidence="4 8" id="KW-0808">Transferase</keyword>
<evidence type="ECO:0000259" key="10">
    <source>
        <dbReference type="Pfam" id="PF02870"/>
    </source>
</evidence>
<proteinExistence type="inferred from homology"/>
<dbReference type="EMBL" id="JBHLUU010000119">
    <property type="protein sequence ID" value="MFC0477278.1"/>
    <property type="molecule type" value="Genomic_DNA"/>
</dbReference>
<dbReference type="Gene3D" id="3.30.160.70">
    <property type="entry name" value="Methylated DNA-protein cysteine methyltransferase domain"/>
    <property type="match status" value="1"/>
</dbReference>
<dbReference type="GO" id="GO:0032259">
    <property type="term" value="P:methylation"/>
    <property type="evidence" value="ECO:0007669"/>
    <property type="project" value="UniProtKB-KW"/>
</dbReference>
<keyword evidence="3 8" id="KW-0489">Methyltransferase</keyword>
<comment type="function">
    <text evidence="8">Involved in the cellular defense against the biological effects of O6-methylguanine (O6-MeG) and O4-methylthymine (O4-MeT) in DNA. Repairs the methylated nucleobase in DNA by stoichiometrically transferring the methyl group to a cysteine residue in the enzyme. This is a suicide reaction: the enzyme is irreversibly inactivated.</text>
</comment>
<keyword evidence="12" id="KW-1185">Reference proteome</keyword>
<evidence type="ECO:0000256" key="4">
    <source>
        <dbReference type="ARBA" id="ARBA00022679"/>
    </source>
</evidence>
<dbReference type="InterPro" id="IPR036217">
    <property type="entry name" value="MethylDNA_cys_MeTrfase_DNAb"/>
</dbReference>
<dbReference type="RefSeq" id="WP_377058812.1">
    <property type="nucleotide sequence ID" value="NZ_JBHLUU010000119.1"/>
</dbReference>
<comment type="caution">
    <text evidence="11">The sequence shown here is derived from an EMBL/GenBank/DDBJ whole genome shotgun (WGS) entry which is preliminary data.</text>
</comment>
<dbReference type="InterPro" id="IPR036631">
    <property type="entry name" value="MGMT_N_sf"/>
</dbReference>
<accession>A0ABV6KVB6</accession>
<keyword evidence="6 8" id="KW-0234">DNA repair</keyword>
<evidence type="ECO:0000256" key="2">
    <source>
        <dbReference type="ARBA" id="ARBA00022490"/>
    </source>
</evidence>
<evidence type="ECO:0000256" key="1">
    <source>
        <dbReference type="ARBA" id="ARBA00001286"/>
    </source>
</evidence>
<feature type="active site" description="Nucleophile; methyl group acceptor" evidence="8">
    <location>
        <position position="131"/>
    </location>
</feature>
<dbReference type="SUPFAM" id="SSF46767">
    <property type="entry name" value="Methylated DNA-protein cysteine methyltransferase, C-terminal domain"/>
    <property type="match status" value="1"/>
</dbReference>
<dbReference type="CDD" id="cd06445">
    <property type="entry name" value="ATase"/>
    <property type="match status" value="1"/>
</dbReference>
<evidence type="ECO:0000313" key="12">
    <source>
        <dbReference type="Proteomes" id="UP001589738"/>
    </source>
</evidence>
<dbReference type="EC" id="2.1.1.63" evidence="8"/>
<evidence type="ECO:0000259" key="9">
    <source>
        <dbReference type="Pfam" id="PF01035"/>
    </source>
</evidence>
<dbReference type="InterPro" id="IPR014048">
    <property type="entry name" value="MethylDNA_cys_MeTrfase_DNA-bd"/>
</dbReference>